<evidence type="ECO:0000256" key="1">
    <source>
        <dbReference type="ARBA" id="ARBA00004496"/>
    </source>
</evidence>
<dbReference type="Gene3D" id="3.40.50.150">
    <property type="entry name" value="Vaccinia Virus protein VP39"/>
    <property type="match status" value="1"/>
</dbReference>
<keyword evidence="7 10" id="KW-0819">tRNA processing</keyword>
<keyword evidence="2" id="KW-0963">Cytoplasm</keyword>
<proteinExistence type="inferred from homology"/>
<keyword evidence="6 10" id="KW-0949">S-adenosyl-L-methionine</keyword>
<dbReference type="GO" id="GO:0032259">
    <property type="term" value="P:methylation"/>
    <property type="evidence" value="ECO:0007669"/>
    <property type="project" value="UniProtKB-UniRule"/>
</dbReference>
<keyword evidence="3 10" id="KW-0820">tRNA-binding</keyword>
<feature type="compositionally biased region" description="Acidic residues" evidence="11">
    <location>
        <begin position="488"/>
        <end position="500"/>
    </location>
</feature>
<dbReference type="GO" id="GO:0005737">
    <property type="term" value="C:cytoplasm"/>
    <property type="evidence" value="ECO:0007669"/>
    <property type="project" value="UniProtKB-SubCell"/>
</dbReference>
<evidence type="ECO:0000259" key="12">
    <source>
        <dbReference type="Pfam" id="PF25904"/>
    </source>
</evidence>
<feature type="compositionally biased region" description="Low complexity" evidence="11">
    <location>
        <begin position="450"/>
        <end position="460"/>
    </location>
</feature>
<dbReference type="OrthoDB" id="296065at2759"/>
<keyword evidence="8 10" id="KW-0694">RNA-binding</keyword>
<evidence type="ECO:0000256" key="2">
    <source>
        <dbReference type="ARBA" id="ARBA00022490"/>
    </source>
</evidence>
<protein>
    <recommendedName>
        <fullName evidence="9">tRNA (guanine(10)-N(2))-methyltransferase</fullName>
        <ecNumber evidence="9">2.1.1.214</ecNumber>
    </recommendedName>
</protein>
<feature type="region of interest" description="Disordered" evidence="11">
    <location>
        <begin position="571"/>
        <end position="619"/>
    </location>
</feature>
<evidence type="ECO:0000256" key="11">
    <source>
        <dbReference type="SAM" id="MobiDB-lite"/>
    </source>
</evidence>
<comment type="subcellular location">
    <subcellularLocation>
        <location evidence="1">Cytoplasm</location>
    </subcellularLocation>
</comment>
<evidence type="ECO:0000256" key="6">
    <source>
        <dbReference type="ARBA" id="ARBA00022691"/>
    </source>
</evidence>
<dbReference type="GO" id="GO:0000049">
    <property type="term" value="F:tRNA binding"/>
    <property type="evidence" value="ECO:0007669"/>
    <property type="project" value="UniProtKB-UniRule"/>
</dbReference>
<feature type="region of interest" description="Disordered" evidence="11">
    <location>
        <begin position="277"/>
        <end position="318"/>
    </location>
</feature>
<dbReference type="InterPro" id="IPR029063">
    <property type="entry name" value="SAM-dependent_MTases_sf"/>
</dbReference>
<evidence type="ECO:0000313" key="14">
    <source>
        <dbReference type="Proteomes" id="UP000270230"/>
    </source>
</evidence>
<dbReference type="PANTHER" id="PTHR13370:SF3">
    <property type="entry name" value="TRNA (GUANINE(10)-N2)-METHYLTRANSFERASE HOMOLOG"/>
    <property type="match status" value="1"/>
</dbReference>
<evidence type="ECO:0000256" key="3">
    <source>
        <dbReference type="ARBA" id="ARBA00022555"/>
    </source>
</evidence>
<feature type="region of interest" description="Disordered" evidence="11">
    <location>
        <begin position="401"/>
        <end position="512"/>
    </location>
</feature>
<dbReference type="InterPro" id="IPR059073">
    <property type="entry name" value="TRMT11_N"/>
</dbReference>
<evidence type="ECO:0000256" key="5">
    <source>
        <dbReference type="ARBA" id="ARBA00022679"/>
    </source>
</evidence>
<sequence>MEYLIRFVQQHETFRRPEIESLADLAGYSLEWLSYSDHSPFAIIRFNQAGIPDAAVQSVIQRSILCDQIYELWGSVGGSNYDLLRQDITSRTQHLWPQYRTSSFRFTVDSYHGKLSLAEQRDLIESFDFMSFEGPVRMKNPDQHFTIFEDYELDAKHPYHLYFGRLIGEGGRKAINLYNLKKRSYIATTSMDAELSLITANLTQAGPGKLAYDPFMGTGSFPLACAHFGAVVFGSDLDGRSIRGKGSRSVRNNFHQYHTAHRYLGGFIADLTNSPLRTSFLPSSPPQPDHPTNTNTNTTTTDQNENKKHPPLQPPLDAILCDPPYGVREGLKVLGSTRAHLHEVVHLADGTPAHLQANYLPPKRPYSLGRMLEDILEFAAERLGEGGGRLGLWMPVAGAAVGGGQGEWEEGESQEPPPPHPSHPRPGVEEEARLSDPATFNPPPPPAPAPAGAATPTPTADSSPVADPPKALPPHPVDQAEQESQPSPEEEEEEEEEEEILPIPTHPALRLAHTSQQDFNKWSRRLLIYIRLPEDEVPQGELAEFRTRRAEREARERAEMVWERDRDWKERERERGCEGREGGGEMRGQSEEGRAGEGQEYGEREGKRKGKKKGGTADELNAFRKRYFQGFREV</sequence>
<evidence type="ECO:0000256" key="9">
    <source>
        <dbReference type="ARBA" id="ARBA00066937"/>
    </source>
</evidence>
<evidence type="ECO:0000256" key="10">
    <source>
        <dbReference type="PROSITE-ProRule" id="PRU00959"/>
    </source>
</evidence>
<comment type="similarity">
    <text evidence="10">Belongs to the class I-like SAM-binding methyltransferase superfamily. TRM11 methyltransferase family.</text>
</comment>
<dbReference type="InterPro" id="IPR016691">
    <property type="entry name" value="TRMT11"/>
</dbReference>
<feature type="compositionally biased region" description="Low complexity" evidence="11">
    <location>
        <begin position="292"/>
        <end position="301"/>
    </location>
</feature>
<dbReference type="PANTHER" id="PTHR13370">
    <property type="entry name" value="RNA METHYLASE-RELATED"/>
    <property type="match status" value="1"/>
</dbReference>
<feature type="domain" description="tRNA (guanine(10)-N(2))-methyltransferase TRMT11 N-terminal" evidence="12">
    <location>
        <begin position="1"/>
        <end position="172"/>
    </location>
</feature>
<organism evidence="13 14">
    <name type="scientific">Hortaea werneckii</name>
    <name type="common">Black yeast</name>
    <name type="synonym">Cladosporium werneckii</name>
    <dbReference type="NCBI Taxonomy" id="91943"/>
    <lineage>
        <taxon>Eukaryota</taxon>
        <taxon>Fungi</taxon>
        <taxon>Dikarya</taxon>
        <taxon>Ascomycota</taxon>
        <taxon>Pezizomycotina</taxon>
        <taxon>Dothideomycetes</taxon>
        <taxon>Dothideomycetidae</taxon>
        <taxon>Mycosphaerellales</taxon>
        <taxon>Teratosphaeriaceae</taxon>
        <taxon>Hortaea</taxon>
    </lineage>
</organism>
<dbReference type="InterPro" id="IPR002052">
    <property type="entry name" value="DNA_methylase_N6_adenine_CS"/>
</dbReference>
<evidence type="ECO:0000256" key="4">
    <source>
        <dbReference type="ARBA" id="ARBA00022603"/>
    </source>
</evidence>
<gene>
    <name evidence="13" type="ORF">D0865_15765</name>
</gene>
<dbReference type="EC" id="2.1.1.214" evidence="9"/>
<dbReference type="SUPFAM" id="SSF53335">
    <property type="entry name" value="S-adenosyl-L-methionine-dependent methyltransferases"/>
    <property type="match status" value="1"/>
</dbReference>
<dbReference type="EMBL" id="QWIN01002753">
    <property type="protein sequence ID" value="RMY28429.1"/>
    <property type="molecule type" value="Genomic_DNA"/>
</dbReference>
<dbReference type="GO" id="GO:0160102">
    <property type="term" value="F:tRNA (guanine(10)-N2)-methyltransferase activity"/>
    <property type="evidence" value="ECO:0007669"/>
    <property type="project" value="UniProtKB-EC"/>
</dbReference>
<keyword evidence="5 10" id="KW-0808">Transferase</keyword>
<dbReference type="Proteomes" id="UP000270230">
    <property type="component" value="Unassembled WGS sequence"/>
</dbReference>
<dbReference type="Pfam" id="PF25904">
    <property type="entry name" value="Tmrp11_N"/>
    <property type="match status" value="1"/>
</dbReference>
<dbReference type="GO" id="GO:0008033">
    <property type="term" value="P:tRNA processing"/>
    <property type="evidence" value="ECO:0007669"/>
    <property type="project" value="UniProtKB-UniRule"/>
</dbReference>
<comment type="caution">
    <text evidence="13">The sequence shown here is derived from an EMBL/GenBank/DDBJ whole genome shotgun (WGS) entry which is preliminary data.</text>
</comment>
<reference evidence="13 14" key="1">
    <citation type="journal article" date="2018" name="BMC Genomics">
        <title>Genomic evidence for intraspecific hybridization in a clonal and extremely halotolerant yeast.</title>
        <authorList>
            <person name="Gostincar C."/>
            <person name="Stajich J.E."/>
            <person name="Zupancic J."/>
            <person name="Zalar P."/>
            <person name="Gunde-Cimerman N."/>
        </authorList>
    </citation>
    <scope>NUCLEOTIDE SEQUENCE [LARGE SCALE GENOMIC DNA]</scope>
    <source>
        <strain evidence="13 14">EXF-151</strain>
    </source>
</reference>
<feature type="compositionally biased region" description="Pro residues" evidence="11">
    <location>
        <begin position="466"/>
        <end position="476"/>
    </location>
</feature>
<feature type="compositionally biased region" description="Pro residues" evidence="11">
    <location>
        <begin position="440"/>
        <end position="449"/>
    </location>
</feature>
<dbReference type="PROSITE" id="PS00092">
    <property type="entry name" value="N6_MTASE"/>
    <property type="match status" value="1"/>
</dbReference>
<dbReference type="PROSITE" id="PS51627">
    <property type="entry name" value="SAM_MT_TRM11"/>
    <property type="match status" value="1"/>
</dbReference>
<feature type="compositionally biased region" description="Basic and acidic residues" evidence="11">
    <location>
        <begin position="571"/>
        <end position="606"/>
    </location>
</feature>
<evidence type="ECO:0000313" key="13">
    <source>
        <dbReference type="EMBL" id="RMY28429.1"/>
    </source>
</evidence>
<keyword evidence="4 10" id="KW-0489">Methyltransferase</keyword>
<evidence type="ECO:0000256" key="8">
    <source>
        <dbReference type="ARBA" id="ARBA00022884"/>
    </source>
</evidence>
<evidence type="ECO:0000256" key="7">
    <source>
        <dbReference type="ARBA" id="ARBA00022694"/>
    </source>
</evidence>
<dbReference type="AlphaFoldDB" id="A0A3M7AM71"/>
<accession>A0A3M7AM71</accession>
<name>A0A3M7AM71_HORWE</name>